<dbReference type="GO" id="GO:0005634">
    <property type="term" value="C:nucleus"/>
    <property type="evidence" value="ECO:0007669"/>
    <property type="project" value="TreeGrafter"/>
</dbReference>
<evidence type="ECO:0000313" key="5">
    <source>
        <dbReference type="EMBL" id="KAJ6828591.1"/>
    </source>
</evidence>
<keyword evidence="4" id="KW-0963">Cytoplasm</keyword>
<dbReference type="AlphaFoldDB" id="A0AAX6GK47"/>
<dbReference type="GO" id="GO:0006886">
    <property type="term" value="P:intracellular protein transport"/>
    <property type="evidence" value="ECO:0007669"/>
    <property type="project" value="InterPro"/>
</dbReference>
<reference evidence="5" key="1">
    <citation type="journal article" date="2023" name="GigaByte">
        <title>Genome assembly of the bearded iris, Iris pallida Lam.</title>
        <authorList>
            <person name="Bruccoleri R.E."/>
            <person name="Oakeley E.J."/>
            <person name="Faust A.M.E."/>
            <person name="Altorfer M."/>
            <person name="Dessus-Babus S."/>
            <person name="Burckhardt D."/>
            <person name="Oertli M."/>
            <person name="Naumann U."/>
            <person name="Petersen F."/>
            <person name="Wong J."/>
        </authorList>
    </citation>
    <scope>NUCLEOTIDE SEQUENCE</scope>
    <source>
        <strain evidence="5">GSM-AAB239-AS_SAM_17_03QT</strain>
    </source>
</reference>
<dbReference type="InterPro" id="IPR001738">
    <property type="entry name" value="Rab_escort"/>
</dbReference>
<dbReference type="PIRSF" id="PIRSF016550">
    <property type="entry name" value="Rab_ger_ger_transf_A_euk"/>
    <property type="match status" value="1"/>
</dbReference>
<comment type="similarity">
    <text evidence="2">Belongs to the Rab GDI family.</text>
</comment>
<dbReference type="Proteomes" id="UP001140949">
    <property type="component" value="Unassembled WGS sequence"/>
</dbReference>
<dbReference type="GO" id="GO:0007264">
    <property type="term" value="P:small GTPase-mediated signal transduction"/>
    <property type="evidence" value="ECO:0007669"/>
    <property type="project" value="InterPro"/>
</dbReference>
<dbReference type="PRINTS" id="PR00891">
    <property type="entry name" value="RABGDIREP"/>
</dbReference>
<dbReference type="Gene3D" id="3.50.50.60">
    <property type="entry name" value="FAD/NAD(P)-binding domain"/>
    <property type="match status" value="2"/>
</dbReference>
<dbReference type="GO" id="GO:0005968">
    <property type="term" value="C:Rab-protein geranylgeranyltransferase complex"/>
    <property type="evidence" value="ECO:0007669"/>
    <property type="project" value="InterPro"/>
</dbReference>
<evidence type="ECO:0000256" key="4">
    <source>
        <dbReference type="ARBA" id="ARBA00022490"/>
    </source>
</evidence>
<proteinExistence type="inferred from homology"/>
<dbReference type="InterPro" id="IPR018203">
    <property type="entry name" value="GDP_dissociation_inhibitor"/>
</dbReference>
<evidence type="ECO:0000256" key="2">
    <source>
        <dbReference type="ARBA" id="ARBA00005593"/>
    </source>
</evidence>
<dbReference type="PANTHER" id="PTHR11787">
    <property type="entry name" value="RAB GDP-DISSOCIATION INHIBITOR"/>
    <property type="match status" value="1"/>
</dbReference>
<comment type="caution">
    <text evidence="5">The sequence shown here is derived from an EMBL/GenBank/DDBJ whole genome shotgun (WGS) entry which is preliminary data.</text>
</comment>
<reference evidence="5" key="2">
    <citation type="submission" date="2023-04" db="EMBL/GenBank/DDBJ databases">
        <authorList>
            <person name="Bruccoleri R.E."/>
            <person name="Oakeley E.J."/>
            <person name="Faust A.-M."/>
            <person name="Dessus-Babus S."/>
            <person name="Altorfer M."/>
            <person name="Burckhardt D."/>
            <person name="Oertli M."/>
            <person name="Naumann U."/>
            <person name="Petersen F."/>
            <person name="Wong J."/>
        </authorList>
    </citation>
    <scope>NUCLEOTIDE SEQUENCE</scope>
    <source>
        <strain evidence="5">GSM-AAB239-AS_SAM_17_03QT</strain>
        <tissue evidence="5">Leaf</tissue>
    </source>
</reference>
<dbReference type="GO" id="GO:0005096">
    <property type="term" value="F:GTPase activator activity"/>
    <property type="evidence" value="ECO:0007669"/>
    <property type="project" value="UniProtKB-KW"/>
</dbReference>
<sequence>MDPTAEYPTIDPTAFDLVVSGTGLPAALIAAGASAAGKSVLHVDPQPTYGSHFSSLPPSSFLSFLNLPQEPHLLAPEQFGRKNGGGGFLLDLAGPRLLYCSDPMVDLLLRSGASHHLEFKSVDGSLIYDEGGFSPVPDSREKIFKDRSLGPMERNRMMRFLKTAQAHIAAGDDEESRVSLEDLEIPFVEFLQKQKLSPRIRKIFLYAIALADYDQDGGEACKKVITTKEGMDKIALYIKSIGRFPNAVGAFIYPIYGHGELPQAFCRCAAVKGALYVLRMPVADLLLDEEKQYKGVKLASGQEIYSQQLVVEPSFTVPSSVSPPSEVFNVSSISEKVARGVCITNCSVHQDLSNILMIFPPRSLYPEQLTTLRALQLSSNVSVCPPGMFVVYFSTPCDDVTLGKECIHAALNAVFTNPNLNEADDSTTENEDPKEFKPKLLWSTVYAQELTQASFGTFYSCPMPDAKIDYGDLLDSTIKLFSRMYPQEEFLPGSLASEIAEDDSSLSE</sequence>
<evidence type="ECO:0000256" key="1">
    <source>
        <dbReference type="ARBA" id="ARBA00004496"/>
    </source>
</evidence>
<dbReference type="EMBL" id="JANAVB010019198">
    <property type="protein sequence ID" value="KAJ6828591.1"/>
    <property type="molecule type" value="Genomic_DNA"/>
</dbReference>
<protein>
    <submittedName>
        <fullName evidence="5">Rab proteins geranylgeranyltransferase component A 2</fullName>
    </submittedName>
</protein>
<comment type="subcellular location">
    <subcellularLocation>
        <location evidence="1">Cytoplasm</location>
    </subcellularLocation>
</comment>
<dbReference type="PANTHER" id="PTHR11787:SF4">
    <property type="entry name" value="CHM, RAB ESCORT PROTEIN 1"/>
    <property type="match status" value="1"/>
</dbReference>
<dbReference type="Gene3D" id="3.30.519.10">
    <property type="entry name" value="Guanine Nucleotide Dissociation Inhibitor, domain 2"/>
    <property type="match status" value="1"/>
</dbReference>
<gene>
    <name evidence="5" type="ORF">M6B38_362615</name>
</gene>
<evidence type="ECO:0000256" key="3">
    <source>
        <dbReference type="ARBA" id="ARBA00022468"/>
    </source>
</evidence>
<name>A0AAX6GK47_IRIPA</name>
<dbReference type="Gene3D" id="1.10.405.10">
    <property type="entry name" value="Guanine Nucleotide Dissociation Inhibitor, domain 1"/>
    <property type="match status" value="1"/>
</dbReference>
<dbReference type="SUPFAM" id="SSF51905">
    <property type="entry name" value="FAD/NAD(P)-binding domain"/>
    <property type="match status" value="1"/>
</dbReference>
<dbReference type="GO" id="GO:0005829">
    <property type="term" value="C:cytosol"/>
    <property type="evidence" value="ECO:0007669"/>
    <property type="project" value="TreeGrafter"/>
</dbReference>
<dbReference type="SUPFAM" id="SSF54373">
    <property type="entry name" value="FAD-linked reductases, C-terminal domain"/>
    <property type="match status" value="1"/>
</dbReference>
<organism evidence="5 6">
    <name type="scientific">Iris pallida</name>
    <name type="common">Sweet iris</name>
    <dbReference type="NCBI Taxonomy" id="29817"/>
    <lineage>
        <taxon>Eukaryota</taxon>
        <taxon>Viridiplantae</taxon>
        <taxon>Streptophyta</taxon>
        <taxon>Embryophyta</taxon>
        <taxon>Tracheophyta</taxon>
        <taxon>Spermatophyta</taxon>
        <taxon>Magnoliopsida</taxon>
        <taxon>Liliopsida</taxon>
        <taxon>Asparagales</taxon>
        <taxon>Iridaceae</taxon>
        <taxon>Iridoideae</taxon>
        <taxon>Irideae</taxon>
        <taxon>Iris</taxon>
    </lineage>
</organism>
<dbReference type="Pfam" id="PF00996">
    <property type="entry name" value="GDI"/>
    <property type="match status" value="1"/>
</dbReference>
<keyword evidence="3" id="KW-0343">GTPase activation</keyword>
<dbReference type="InterPro" id="IPR036188">
    <property type="entry name" value="FAD/NAD-bd_sf"/>
</dbReference>
<accession>A0AAX6GK47</accession>
<dbReference type="GO" id="GO:0016192">
    <property type="term" value="P:vesicle-mediated transport"/>
    <property type="evidence" value="ECO:0007669"/>
    <property type="project" value="TreeGrafter"/>
</dbReference>
<evidence type="ECO:0000313" key="6">
    <source>
        <dbReference type="Proteomes" id="UP001140949"/>
    </source>
</evidence>
<keyword evidence="6" id="KW-1185">Reference proteome</keyword>
<dbReference type="GO" id="GO:0005092">
    <property type="term" value="F:GDP-dissociation inhibitor activity"/>
    <property type="evidence" value="ECO:0007669"/>
    <property type="project" value="InterPro"/>
</dbReference>